<gene>
    <name evidence="1" type="ORF">EVS81_10605</name>
</gene>
<name>A0A4P6KGM7_9MICO</name>
<dbReference type="KEGG" id="ltr:EVS81_10605"/>
<reference evidence="1 2" key="1">
    <citation type="submission" date="2019-02" db="EMBL/GenBank/DDBJ databases">
        <authorList>
            <person name="Sun L."/>
            <person name="Pan D."/>
            <person name="Wu X."/>
        </authorList>
    </citation>
    <scope>NUCLEOTIDE SEQUENCE [LARGE SCALE GENOMIC DNA]</scope>
    <source>
        <strain evidence="1 2">JW-1</strain>
    </source>
</reference>
<dbReference type="OrthoDB" id="4990823at2"/>
<dbReference type="Proteomes" id="UP000289260">
    <property type="component" value="Chromosome"/>
</dbReference>
<dbReference type="EMBL" id="CP035806">
    <property type="protein sequence ID" value="QBE49231.1"/>
    <property type="molecule type" value="Genomic_DNA"/>
</dbReference>
<evidence type="ECO:0000313" key="2">
    <source>
        <dbReference type="Proteomes" id="UP000289260"/>
    </source>
</evidence>
<dbReference type="RefSeq" id="WP_130110361.1">
    <property type="nucleotide sequence ID" value="NZ_CP035806.1"/>
</dbReference>
<accession>A0A4P6KGM7</accession>
<sequence length="161" mass="17821">MTAPFLIRGDALPALAPLSETPDEDDSPAMLWGVDLSACATRKQAKAAWHHALAALKSQLDEAPRVRRVCIACLRPSGFARQAPIRVPERIATQLHNDLERDRARYVSTLVVDVTECDDPALLRTRLGAALTESTRWGDLTLEWQDIADCTVHEAWAREAL</sequence>
<proteinExistence type="predicted"/>
<protein>
    <submittedName>
        <fullName evidence="1">Uncharacterized protein</fullName>
    </submittedName>
</protein>
<organism evidence="1 2">
    <name type="scientific">Leucobacter triazinivorans</name>
    <dbReference type="NCBI Taxonomy" id="1784719"/>
    <lineage>
        <taxon>Bacteria</taxon>
        <taxon>Bacillati</taxon>
        <taxon>Actinomycetota</taxon>
        <taxon>Actinomycetes</taxon>
        <taxon>Micrococcales</taxon>
        <taxon>Microbacteriaceae</taxon>
        <taxon>Leucobacter</taxon>
    </lineage>
</organism>
<keyword evidence="2" id="KW-1185">Reference proteome</keyword>
<evidence type="ECO:0000313" key="1">
    <source>
        <dbReference type="EMBL" id="QBE49231.1"/>
    </source>
</evidence>
<dbReference type="AlphaFoldDB" id="A0A4P6KGM7"/>